<protein>
    <submittedName>
        <fullName evidence="1">Uncharacterized protein</fullName>
    </submittedName>
</protein>
<name>A0ACC2K7Y0_PERAE</name>
<accession>A0ACC2K7Y0</accession>
<keyword evidence="2" id="KW-1185">Reference proteome</keyword>
<evidence type="ECO:0000313" key="1">
    <source>
        <dbReference type="EMBL" id="KAJ8617092.1"/>
    </source>
</evidence>
<organism evidence="1 2">
    <name type="scientific">Persea americana</name>
    <name type="common">Avocado</name>
    <dbReference type="NCBI Taxonomy" id="3435"/>
    <lineage>
        <taxon>Eukaryota</taxon>
        <taxon>Viridiplantae</taxon>
        <taxon>Streptophyta</taxon>
        <taxon>Embryophyta</taxon>
        <taxon>Tracheophyta</taxon>
        <taxon>Spermatophyta</taxon>
        <taxon>Magnoliopsida</taxon>
        <taxon>Magnoliidae</taxon>
        <taxon>Laurales</taxon>
        <taxon>Lauraceae</taxon>
        <taxon>Persea</taxon>
    </lineage>
</organism>
<comment type="caution">
    <text evidence="1">The sequence shown here is derived from an EMBL/GenBank/DDBJ whole genome shotgun (WGS) entry which is preliminary data.</text>
</comment>
<dbReference type="EMBL" id="CM056812">
    <property type="protein sequence ID" value="KAJ8617092.1"/>
    <property type="molecule type" value="Genomic_DNA"/>
</dbReference>
<reference evidence="1 2" key="1">
    <citation type="journal article" date="2022" name="Hortic Res">
        <title>A haplotype resolved chromosomal level avocado genome allows analysis of novel avocado genes.</title>
        <authorList>
            <person name="Nath O."/>
            <person name="Fletcher S.J."/>
            <person name="Hayward A."/>
            <person name="Shaw L.M."/>
            <person name="Masouleh A.K."/>
            <person name="Furtado A."/>
            <person name="Henry R.J."/>
            <person name="Mitter N."/>
        </authorList>
    </citation>
    <scope>NUCLEOTIDE SEQUENCE [LARGE SCALE GENOMIC DNA]</scope>
    <source>
        <strain evidence="2">cv. Hass</strain>
    </source>
</reference>
<sequence>MMIARKSKIPTISPEVEVERISKIINDHPFPATPLLPVLQQQLQPTHLSDPSFIESVLCRLFSGHVNGLKALELFSFSLSHLPPSLKSFEMTLQIITRMGHLDKTWELIREIHGKQPSLITHKSLSIVLSKYAKFRSFEETLEAFDRMERLLVERQFGVDEFNVLLRAFCTERQMKEARAVFSRFHSRFPPNSQTMNILLLGFKESGNLTAMELFYHEMMRRGFKPNVITYNIRIDGYCKKGCFADALRLMEEMEVGDLLPTLETMTTLIHGAGVARNLTRARRLFDEISVRKLEADVGVYNALICSFVRARDLKSGIQLMDEMEEKGIGLDNVTYHTMFWGLRNFDGMVGVCKLYRRMVEKNFVPKMRTVVMLMKFFCENGRSDLGLELWEYMMDKGCCPHGHALNLLVTALCCRGKLEEAYECLKQVVERGRHPYEVGFRVLAGFLERTGKMDKLQNLDQMMKRLQTVLPPSRGHALSLPDAFV</sequence>
<evidence type="ECO:0000313" key="2">
    <source>
        <dbReference type="Proteomes" id="UP001234297"/>
    </source>
</evidence>
<proteinExistence type="predicted"/>
<dbReference type="Proteomes" id="UP001234297">
    <property type="component" value="Chromosome 4"/>
</dbReference>
<gene>
    <name evidence="1" type="ORF">MRB53_013278</name>
</gene>